<dbReference type="GO" id="GO:0010508">
    <property type="term" value="P:positive regulation of autophagy"/>
    <property type="evidence" value="ECO:0007669"/>
    <property type="project" value="TreeGrafter"/>
</dbReference>
<dbReference type="InterPro" id="IPR045838">
    <property type="entry name" value="DEPDC5_CTD"/>
</dbReference>
<evidence type="ECO:0000256" key="3">
    <source>
        <dbReference type="ARBA" id="ARBA00018529"/>
    </source>
</evidence>
<dbReference type="PANTHER" id="PTHR13179">
    <property type="entry name" value="DEP DOMAIN CONTAINING PROTEIN 5"/>
    <property type="match status" value="1"/>
</dbReference>
<dbReference type="InterPro" id="IPR000591">
    <property type="entry name" value="DEP_dom"/>
</dbReference>
<feature type="region of interest" description="Disordered" evidence="5">
    <location>
        <begin position="651"/>
        <end position="694"/>
    </location>
</feature>
<dbReference type="PANTHER" id="PTHR13179:SF8">
    <property type="entry name" value="GATOR COMPLEX PROTEIN DEPDC5"/>
    <property type="match status" value="1"/>
</dbReference>
<protein>
    <recommendedName>
        <fullName evidence="3">Vacuolar membrane-associated protein IML1</fullName>
    </recommendedName>
    <alternativeName>
        <fullName evidence="4">Vacuolar membrane-associated protein iml1</fullName>
    </alternativeName>
</protein>
<dbReference type="PROSITE" id="PS50186">
    <property type="entry name" value="DEP"/>
    <property type="match status" value="1"/>
</dbReference>
<evidence type="ECO:0000256" key="2">
    <source>
        <dbReference type="ARBA" id="ARBA00005643"/>
    </source>
</evidence>
<name>A0A9N9F329_9GLOM</name>
<evidence type="ECO:0000313" key="8">
    <source>
        <dbReference type="Proteomes" id="UP000789342"/>
    </source>
</evidence>
<dbReference type="Proteomes" id="UP000789342">
    <property type="component" value="Unassembled WGS sequence"/>
</dbReference>
<dbReference type="SMART" id="SM00049">
    <property type="entry name" value="DEP"/>
    <property type="match status" value="1"/>
</dbReference>
<keyword evidence="8" id="KW-1185">Reference proteome</keyword>
<dbReference type="GO" id="GO:1904262">
    <property type="term" value="P:negative regulation of TORC1 signaling"/>
    <property type="evidence" value="ECO:0007669"/>
    <property type="project" value="TreeGrafter"/>
</dbReference>
<evidence type="ECO:0000256" key="4">
    <source>
        <dbReference type="ARBA" id="ARBA00021881"/>
    </source>
</evidence>
<reference evidence="7" key="1">
    <citation type="submission" date="2021-06" db="EMBL/GenBank/DDBJ databases">
        <authorList>
            <person name="Kallberg Y."/>
            <person name="Tangrot J."/>
            <person name="Rosling A."/>
        </authorList>
    </citation>
    <scope>NUCLEOTIDE SEQUENCE</scope>
    <source>
        <strain evidence="7">CL551</strain>
    </source>
</reference>
<dbReference type="Gene3D" id="1.10.10.10">
    <property type="entry name" value="Winged helix-like DNA-binding domain superfamily/Winged helix DNA-binding domain"/>
    <property type="match status" value="1"/>
</dbReference>
<dbReference type="InterPro" id="IPR048255">
    <property type="entry name" value="IML1_N"/>
</dbReference>
<accession>A0A9N9F329</accession>
<comment type="subcellular location">
    <subcellularLocation>
        <location evidence="1">Vacuole membrane</location>
        <topology evidence="1">Peripheral membrane protein</topology>
    </subcellularLocation>
</comment>
<feature type="domain" description="DEP" evidence="6">
    <location>
        <begin position="1024"/>
        <end position="1096"/>
    </location>
</feature>
<dbReference type="GO" id="GO:1990130">
    <property type="term" value="C:GATOR1 complex"/>
    <property type="evidence" value="ECO:0007669"/>
    <property type="project" value="TreeGrafter"/>
</dbReference>
<organism evidence="7 8">
    <name type="scientific">Acaulospora morrowiae</name>
    <dbReference type="NCBI Taxonomy" id="94023"/>
    <lineage>
        <taxon>Eukaryota</taxon>
        <taxon>Fungi</taxon>
        <taxon>Fungi incertae sedis</taxon>
        <taxon>Mucoromycota</taxon>
        <taxon>Glomeromycotina</taxon>
        <taxon>Glomeromycetes</taxon>
        <taxon>Diversisporales</taxon>
        <taxon>Acaulosporaceae</taxon>
        <taxon>Acaulospora</taxon>
    </lineage>
</organism>
<evidence type="ECO:0000313" key="7">
    <source>
        <dbReference type="EMBL" id="CAG8506457.1"/>
    </source>
</evidence>
<dbReference type="OrthoDB" id="39497at2759"/>
<evidence type="ECO:0000259" key="6">
    <source>
        <dbReference type="PROSITE" id="PS50186"/>
    </source>
</evidence>
<dbReference type="GO" id="GO:0035556">
    <property type="term" value="P:intracellular signal transduction"/>
    <property type="evidence" value="ECO:0007669"/>
    <property type="project" value="InterPro"/>
</dbReference>
<dbReference type="EMBL" id="CAJVPV010001722">
    <property type="protein sequence ID" value="CAG8506457.1"/>
    <property type="molecule type" value="Genomic_DNA"/>
</dbReference>
<dbReference type="GO" id="GO:0005774">
    <property type="term" value="C:vacuolar membrane"/>
    <property type="evidence" value="ECO:0007669"/>
    <property type="project" value="UniProtKB-SubCell"/>
</dbReference>
<dbReference type="Pfam" id="PF19418">
    <property type="entry name" value="DEPDC5_CTD"/>
    <property type="match status" value="1"/>
</dbReference>
<evidence type="ECO:0000256" key="5">
    <source>
        <dbReference type="SAM" id="MobiDB-lite"/>
    </source>
</evidence>
<comment type="similarity">
    <text evidence="2">Belongs to the IML1 family.</text>
</comment>
<dbReference type="InterPro" id="IPR036390">
    <property type="entry name" value="WH_DNA-bd_sf"/>
</dbReference>
<gene>
    <name evidence="7" type="ORF">AMORRO_LOCUS3513</name>
</gene>
<proteinExistence type="inferred from homology"/>
<comment type="caution">
    <text evidence="7">The sequence shown here is derived from an EMBL/GenBank/DDBJ whole genome shotgun (WGS) entry which is preliminary data.</text>
</comment>
<evidence type="ECO:0000256" key="1">
    <source>
        <dbReference type="ARBA" id="ARBA00004148"/>
    </source>
</evidence>
<dbReference type="Pfam" id="PF00610">
    <property type="entry name" value="DEP"/>
    <property type="match status" value="1"/>
</dbReference>
<dbReference type="Pfam" id="PF12257">
    <property type="entry name" value="IML1"/>
    <property type="match status" value="1"/>
</dbReference>
<dbReference type="GO" id="GO:0005096">
    <property type="term" value="F:GTPase activator activity"/>
    <property type="evidence" value="ECO:0007669"/>
    <property type="project" value="InterPro"/>
</dbReference>
<dbReference type="InterPro" id="IPR036388">
    <property type="entry name" value="WH-like_DNA-bd_sf"/>
</dbReference>
<dbReference type="InterPro" id="IPR027244">
    <property type="entry name" value="IML1"/>
</dbReference>
<dbReference type="SUPFAM" id="SSF46785">
    <property type="entry name" value="Winged helix' DNA-binding domain"/>
    <property type="match status" value="1"/>
</dbReference>
<sequence length="1460" mass="168108">MEEKKFENPSSPSEPKNLTNFGSISTIDTNVSSDLIIAEKVAAPLKMNLRILALDPDGPDFTIAMDGLKPGQCLEIYHLNEESDIGKHLFVKVDKENIRLNPGAQLQISVTSNIANSFGFVTNSTVMVREVDAETVAVNYPADHVELYFRDQYIGRSDMWRLSRSLNNTIVYQERRITLAKTIRANVKKIYVKGKQVKCGYITENTKTIFRSESAKLFIFVQMSKEMWEFDEDGDLYYEKTVDGFFKELFCHWKERGTNHVISIVLFSRLFYDYEKDLKDDPDLLNDPTLMKNHEGKWCRDFYKVIVDWETRNDWTTALKELKNELLSYQPKILLREKRKGDSVYNVLSGTNSYAFSGNILEAINLAMNPFDKHYVDRDLLRTGLSIIVVTPGCGRFEVDKKVLRVTTERMTDNGIGLDLVCLSKVPLHIVPLFKFKSIELSKAPVPDLIQKTIGHKLQTKDLLKMDILDPLDYDEKENDTTYSYYKSPDWVDCTFYSYNRNKPSVPSKFITRCKMYEIQMMGIMEHEIESIRIPYLYSSPYSQAGDNFDYDGYDENIFSRNIVPKSKKKRIGLGGINFTSNDYNPHLKIHDDITSSQLKTHCVELSKSYPKALPMSQTQYRRPNYTESMDLGDISKPHAAHDICQDGSNLEGNCQSADDEPYVSNSSTKPIDIISPRNINRDPAPSPAKSYDSHMSIMKQASEKSIFYRHEYQSHLFNPCNPLRNFGDNNISAHSRKWKHAYPKRVPLDRMKWPSMCTPACLPLTTDYFPPINETGLYQEHTYIMNPDQNKIEENLNELIYQRLSQGYQLIIRSADEEKHSQLGNLHPYYLSMGRQVHMLVYDPYNRQVEVKRYVRNIEYGTTPISYSCVVWPRCQDFYENRKVTFNFPDQSYKWNYVDQLACGLQDELLKQDALLYELKFWRTRFILIPAENSSIGLVSGATSPDEEARIDGIIKFLDSFERAANMRTDNRGDITSFLRCTTLDLSIYLKNPDEAKPSKPMGNPVLTKNSSPAEIVAAMLDPESDLIRENRWRLGSYQNSMKGSEFVLWLQRNFSDIRTRQEAIDFGVSLQSREVIEHCEKKHKFMDGYYIYQICQKYAARRKSGFFLTKVLKGTPAAPKKSADTIGTVDNMGTGNEPPPVIELSKAILIDVDPSKKSDRKEAATLHYDTIYNPDNGYHFELNWLQCTSRLIEEMLIQWGNMARKHGLKLVEAPIEQAMSLSDNNPFQSPTFIKLSVPPPPLVREKLHPHVDPHLYFEKQLVKEFKFILDVEADDRFPEVVQYKYSYYKTAYQYSQYIHRSGVAFIQIRDPGEGFLWVNNRLFTTQNSNRGHPNPDHLMNEFQRFCENETELGKFWENVKNNVPWVEEAEVIDGVDGHDGNDGRADDSTANDDNVNSYEINGGNVIDEKVDEKVNGGNVNGHKINNANFSCDKVDDGKTNDEEVNDGIIDDIKVDDCN</sequence>